<dbReference type="Pfam" id="PF17930">
    <property type="entry name" value="LpxI_N"/>
    <property type="match status" value="1"/>
</dbReference>
<feature type="domain" description="LpxI C-terminal" evidence="1">
    <location>
        <begin position="142"/>
        <end position="269"/>
    </location>
</feature>
<dbReference type="Gene3D" id="3.40.50.20">
    <property type="match status" value="1"/>
</dbReference>
<evidence type="ECO:0000259" key="2">
    <source>
        <dbReference type="Pfam" id="PF17930"/>
    </source>
</evidence>
<name>A0A2C9CR04_9RHOB</name>
<dbReference type="PANTHER" id="PTHR39962:SF1">
    <property type="entry name" value="LPXI FAMILY PROTEIN"/>
    <property type="match status" value="1"/>
</dbReference>
<dbReference type="Proteomes" id="UP000220034">
    <property type="component" value="Unassembled WGS sequence"/>
</dbReference>
<accession>A0A2C9CR04</accession>
<evidence type="ECO:0000313" key="3">
    <source>
        <dbReference type="EMBL" id="SOH93605.1"/>
    </source>
</evidence>
<gene>
    <name evidence="3" type="ORF">SAMN06273572_102282</name>
</gene>
<sequence length="272" mass="28630">MTAGPATSLGIIAGRGSLPKSVAEARLAAGLPYFVVGLQGFAGDWIIEHPHRIVSILAVGKLLNAFKEAECTHVTMAGGVERPSINQLKLDAKALSWLPKLLPALRRGDDNLLRTIRELLEAEGLILVGADTILPLTHDDATLTITQPSAEDISDVDRAEGLLRDLAPHDVGQGVVVAQGLVLGIETIQGTDSMLNFVASDRRGQGGVLVKRLKLGQDRALDMPVIGPNTIKSAVAAGLNGIVVEANGVMILERAETIAAANAAKIFIWVKS</sequence>
<dbReference type="Gene3D" id="3.40.140.80">
    <property type="match status" value="1"/>
</dbReference>
<evidence type="ECO:0000259" key="1">
    <source>
        <dbReference type="Pfam" id="PF06230"/>
    </source>
</evidence>
<feature type="domain" description="LpxI N-terminal" evidence="2">
    <location>
        <begin position="9"/>
        <end position="135"/>
    </location>
</feature>
<dbReference type="Pfam" id="PF06230">
    <property type="entry name" value="LpxI_C"/>
    <property type="match status" value="1"/>
</dbReference>
<dbReference type="InterPro" id="IPR043167">
    <property type="entry name" value="LpxI_C_sf"/>
</dbReference>
<reference evidence="4" key="1">
    <citation type="submission" date="2017-09" db="EMBL/GenBank/DDBJ databases">
        <authorList>
            <person name="Varghese N."/>
            <person name="Submissions S."/>
        </authorList>
    </citation>
    <scope>NUCLEOTIDE SEQUENCE [LARGE SCALE GENOMIC DNA]</scope>
    <source>
        <strain evidence="4">C7</strain>
    </source>
</reference>
<evidence type="ECO:0008006" key="5">
    <source>
        <dbReference type="Google" id="ProtNLM"/>
    </source>
</evidence>
<dbReference type="AlphaFoldDB" id="A0A2C9CR04"/>
<protein>
    <recommendedName>
        <fullName evidence="5">Phosphatidate cytidylyltransferase</fullName>
    </recommendedName>
</protein>
<proteinExistence type="predicted"/>
<organism evidence="3 4">
    <name type="scientific">Pontivivens marinum</name>
    <dbReference type="NCBI Taxonomy" id="1690039"/>
    <lineage>
        <taxon>Bacteria</taxon>
        <taxon>Pseudomonadati</taxon>
        <taxon>Pseudomonadota</taxon>
        <taxon>Alphaproteobacteria</taxon>
        <taxon>Rhodobacterales</taxon>
        <taxon>Paracoccaceae</taxon>
        <taxon>Pontivivens</taxon>
    </lineage>
</organism>
<dbReference type="InterPro" id="IPR041255">
    <property type="entry name" value="LpxI_N"/>
</dbReference>
<dbReference type="InterPro" id="IPR010415">
    <property type="entry name" value="LpxI_C"/>
</dbReference>
<dbReference type="EMBL" id="OCTN01000002">
    <property type="protein sequence ID" value="SOH93605.1"/>
    <property type="molecule type" value="Genomic_DNA"/>
</dbReference>
<dbReference type="RefSeq" id="WP_180955920.1">
    <property type="nucleotide sequence ID" value="NZ_OCTN01000002.1"/>
</dbReference>
<keyword evidence="4" id="KW-1185">Reference proteome</keyword>
<dbReference type="PANTHER" id="PTHR39962">
    <property type="entry name" value="BLL4848 PROTEIN"/>
    <property type="match status" value="1"/>
</dbReference>
<dbReference type="InterPro" id="IPR053174">
    <property type="entry name" value="LpxI"/>
</dbReference>
<evidence type="ECO:0000313" key="4">
    <source>
        <dbReference type="Proteomes" id="UP000220034"/>
    </source>
</evidence>